<accession>A0ACB8UDF3</accession>
<gene>
    <name evidence="1" type="ORF">BDY19DRAFT_983662</name>
</gene>
<keyword evidence="1" id="KW-0489">Methyltransferase</keyword>
<protein>
    <submittedName>
        <fullName evidence="1">S-adenosyl-L-methionine dependent methyltransferase</fullName>
    </submittedName>
</protein>
<organism evidence="1 2">
    <name type="scientific">Irpex rosettiformis</name>
    <dbReference type="NCBI Taxonomy" id="378272"/>
    <lineage>
        <taxon>Eukaryota</taxon>
        <taxon>Fungi</taxon>
        <taxon>Dikarya</taxon>
        <taxon>Basidiomycota</taxon>
        <taxon>Agaricomycotina</taxon>
        <taxon>Agaricomycetes</taxon>
        <taxon>Polyporales</taxon>
        <taxon>Irpicaceae</taxon>
        <taxon>Irpex</taxon>
    </lineage>
</organism>
<reference evidence="1" key="1">
    <citation type="journal article" date="2021" name="Environ. Microbiol.">
        <title>Gene family expansions and transcriptome signatures uncover fungal adaptations to wood decay.</title>
        <authorList>
            <person name="Hage H."/>
            <person name="Miyauchi S."/>
            <person name="Viragh M."/>
            <person name="Drula E."/>
            <person name="Min B."/>
            <person name="Chaduli D."/>
            <person name="Navarro D."/>
            <person name="Favel A."/>
            <person name="Norest M."/>
            <person name="Lesage-Meessen L."/>
            <person name="Balint B."/>
            <person name="Merenyi Z."/>
            <person name="de Eugenio L."/>
            <person name="Morin E."/>
            <person name="Martinez A.T."/>
            <person name="Baldrian P."/>
            <person name="Stursova M."/>
            <person name="Martinez M.J."/>
            <person name="Novotny C."/>
            <person name="Magnuson J.K."/>
            <person name="Spatafora J.W."/>
            <person name="Maurice S."/>
            <person name="Pangilinan J."/>
            <person name="Andreopoulos W."/>
            <person name="LaButti K."/>
            <person name="Hundley H."/>
            <person name="Na H."/>
            <person name="Kuo A."/>
            <person name="Barry K."/>
            <person name="Lipzen A."/>
            <person name="Henrissat B."/>
            <person name="Riley R."/>
            <person name="Ahrendt S."/>
            <person name="Nagy L.G."/>
            <person name="Grigoriev I.V."/>
            <person name="Martin F."/>
            <person name="Rosso M.N."/>
        </authorList>
    </citation>
    <scope>NUCLEOTIDE SEQUENCE</scope>
    <source>
        <strain evidence="1">CBS 384.51</strain>
    </source>
</reference>
<evidence type="ECO:0000313" key="2">
    <source>
        <dbReference type="Proteomes" id="UP001055072"/>
    </source>
</evidence>
<proteinExistence type="predicted"/>
<dbReference type="EMBL" id="MU274904">
    <property type="protein sequence ID" value="KAI0092201.1"/>
    <property type="molecule type" value="Genomic_DNA"/>
</dbReference>
<dbReference type="Proteomes" id="UP001055072">
    <property type="component" value="Unassembled WGS sequence"/>
</dbReference>
<keyword evidence="2" id="KW-1185">Reference proteome</keyword>
<evidence type="ECO:0000313" key="1">
    <source>
        <dbReference type="EMBL" id="KAI0092201.1"/>
    </source>
</evidence>
<name>A0ACB8UDF3_9APHY</name>
<comment type="caution">
    <text evidence="1">The sequence shown here is derived from an EMBL/GenBank/DDBJ whole genome shotgun (WGS) entry which is preliminary data.</text>
</comment>
<keyword evidence="1" id="KW-0808">Transferase</keyword>
<sequence>MSSPSSSLHSSASIYNRYALHFYDLVVLVFSNTFAWRCPTKSVLLPFFVQHLQGVHTHLDIGVGSGYYPAHSTTHFIKNGTKLTLMDMNLSTLHVSLARIRAAGLKGKVELIAHDVFIPAPEGIRNAPFEAVSLFYLLHCLPGKISDKTSRICTQLIPLMQPDGTLYGATILGKGVQHNWIGRLLMRLWNSKGVFDNYEDDLEGLAAALKEHFEEVKVVVEGKVALFVAKRPLKHSVSL</sequence>